<keyword evidence="3" id="KW-1185">Reference proteome</keyword>
<reference evidence="2" key="1">
    <citation type="submission" date="2015-06" db="EMBL/GenBank/DDBJ databases">
        <authorList>
            <person name="Liu B."/>
            <person name="Wang J."/>
            <person name="Zhu Y."/>
            <person name="Liu G."/>
            <person name="Chen Q."/>
            <person name="Zheng C."/>
            <person name="Che J."/>
            <person name="Ge C."/>
            <person name="Shi H."/>
            <person name="Pan Z."/>
            <person name="Liu X."/>
        </authorList>
    </citation>
    <scope>NUCLEOTIDE SEQUENCE [LARGE SCALE GENOMIC DNA]</scope>
    <source>
        <strain evidence="2">DSM 16346</strain>
    </source>
</reference>
<dbReference type="AlphaFoldDB" id="A0A0J6D5C2"/>
<keyword evidence="1" id="KW-1133">Transmembrane helix</keyword>
<evidence type="ECO:0000256" key="1">
    <source>
        <dbReference type="SAM" id="Phobius"/>
    </source>
</evidence>
<organism evidence="2 3">
    <name type="scientific">Guptibacillus hwajinpoensis</name>
    <dbReference type="NCBI Taxonomy" id="208199"/>
    <lineage>
        <taxon>Bacteria</taxon>
        <taxon>Bacillati</taxon>
        <taxon>Bacillota</taxon>
        <taxon>Bacilli</taxon>
        <taxon>Bacillales</taxon>
        <taxon>Guptibacillaceae</taxon>
        <taxon>Guptibacillus</taxon>
    </lineage>
</organism>
<evidence type="ECO:0000313" key="2">
    <source>
        <dbReference type="EMBL" id="KMM39504.1"/>
    </source>
</evidence>
<keyword evidence="1" id="KW-0472">Membrane</keyword>
<feature type="transmembrane region" description="Helical" evidence="1">
    <location>
        <begin position="12"/>
        <end position="30"/>
    </location>
</feature>
<evidence type="ECO:0000313" key="3">
    <source>
        <dbReference type="Proteomes" id="UP000035996"/>
    </source>
</evidence>
<feature type="transmembrane region" description="Helical" evidence="1">
    <location>
        <begin position="36"/>
        <end position="57"/>
    </location>
</feature>
<proteinExistence type="predicted"/>
<keyword evidence="1" id="KW-0812">Transmembrane</keyword>
<protein>
    <submittedName>
        <fullName evidence="2">Uncharacterized protein</fullName>
    </submittedName>
</protein>
<gene>
    <name evidence="2" type="ORF">AB986_10015</name>
</gene>
<dbReference type="EMBL" id="LELK01000001">
    <property type="protein sequence ID" value="KMM39504.1"/>
    <property type="molecule type" value="Genomic_DNA"/>
</dbReference>
<name>A0A0J6D5C2_9BACL</name>
<accession>A0A0J6D5C2</accession>
<sequence length="69" mass="8017">MKNKSNIVNKLSFILFFSTALFILITASITTDLRSGAHFIIVPLIFATFYIFFNLYYKLFKLQQKTATQ</sequence>
<comment type="caution">
    <text evidence="2">The sequence shown here is derived from an EMBL/GenBank/DDBJ whole genome shotgun (WGS) entry which is preliminary data.</text>
</comment>
<dbReference type="Proteomes" id="UP000035996">
    <property type="component" value="Unassembled WGS sequence"/>
</dbReference>